<dbReference type="SUPFAM" id="SSF103473">
    <property type="entry name" value="MFS general substrate transporter"/>
    <property type="match status" value="1"/>
</dbReference>
<dbReference type="InterPro" id="IPR011701">
    <property type="entry name" value="MFS"/>
</dbReference>
<reference evidence="9 10" key="1">
    <citation type="submission" date="2017-08" db="EMBL/GenBank/DDBJ databases">
        <title>The complete genome sequence of Nocardiopsis gilva YIM 90087.</title>
        <authorList>
            <person name="Yin M."/>
            <person name="Tang S."/>
        </authorList>
    </citation>
    <scope>NUCLEOTIDE SEQUENCE [LARGE SCALE GENOMIC DNA]</scope>
    <source>
        <strain evidence="9 10">YIM 90087</strain>
    </source>
</reference>
<dbReference type="OrthoDB" id="2957247at2"/>
<evidence type="ECO:0000256" key="3">
    <source>
        <dbReference type="ARBA" id="ARBA00022692"/>
    </source>
</evidence>
<dbReference type="KEGG" id="ngv:CDO52_03680"/>
<feature type="transmembrane region" description="Helical" evidence="7">
    <location>
        <begin position="123"/>
        <end position="145"/>
    </location>
</feature>
<dbReference type="EMBL" id="CP022753">
    <property type="protein sequence ID" value="ASU82000.1"/>
    <property type="molecule type" value="Genomic_DNA"/>
</dbReference>
<sequence>MLVIGTTTDASQWGTATVEDQREYEATAHVRLALAGVMGIGVAFGFARYGYGLFLPEIRTAFGLSLTLVGAVSSATYLGYLTALTLVGVLADRTGPRPLIVIGGLSAAVGMGLVALAQDVVVLTVGLVLAGTSSGWAWAPYSDAVDRMLPLRRRQGVLALLPTGTAFATVVAGVLALTVPGAAWRWVWVFFAVAAVAVTAYNARVLPGGPDPARPAIDRSSTGLAWLMRRPAAPLYASALSYGLVGAVFWSFAVEAVSGSPDSGSGTAALFWTLMGAAGTAGVLTGRLIDRAGLRGAHTVLFGALATAVALVGIAPGSVAAVAASAVAYGAAFMAISGLLAVWSHRVFPERPSAGFSATVFFLGVGTVVGPVVFGAAADQVGTGTAFLIASAVAVGTLATGPKAAGRRPRAATPAEDRADDRPRDLAKS</sequence>
<dbReference type="InterPro" id="IPR050189">
    <property type="entry name" value="MFS_Efflux_Transporters"/>
</dbReference>
<feature type="domain" description="Major facilitator superfamily (MFS) profile" evidence="8">
    <location>
        <begin position="31"/>
        <end position="408"/>
    </location>
</feature>
<evidence type="ECO:0000256" key="7">
    <source>
        <dbReference type="SAM" id="Phobius"/>
    </source>
</evidence>
<evidence type="ECO:0000256" key="5">
    <source>
        <dbReference type="ARBA" id="ARBA00023136"/>
    </source>
</evidence>
<evidence type="ECO:0000256" key="4">
    <source>
        <dbReference type="ARBA" id="ARBA00022989"/>
    </source>
</evidence>
<dbReference type="PANTHER" id="PTHR43124">
    <property type="entry name" value="PURINE EFFLUX PUMP PBUE"/>
    <property type="match status" value="1"/>
</dbReference>
<comment type="subcellular location">
    <subcellularLocation>
        <location evidence="1">Cell membrane</location>
        <topology evidence="1">Multi-pass membrane protein</topology>
    </subcellularLocation>
</comment>
<feature type="transmembrane region" description="Helical" evidence="7">
    <location>
        <begin position="99"/>
        <end position="117"/>
    </location>
</feature>
<keyword evidence="10" id="KW-1185">Reference proteome</keyword>
<dbReference type="InterPro" id="IPR036259">
    <property type="entry name" value="MFS_trans_sf"/>
</dbReference>
<proteinExistence type="predicted"/>
<organism evidence="9 10">
    <name type="scientific">Nocardiopsis gilva YIM 90087</name>
    <dbReference type="NCBI Taxonomy" id="1235441"/>
    <lineage>
        <taxon>Bacteria</taxon>
        <taxon>Bacillati</taxon>
        <taxon>Actinomycetota</taxon>
        <taxon>Actinomycetes</taxon>
        <taxon>Streptosporangiales</taxon>
        <taxon>Nocardiopsidaceae</taxon>
        <taxon>Nocardiopsis</taxon>
    </lineage>
</organism>
<feature type="transmembrane region" description="Helical" evidence="7">
    <location>
        <begin position="63"/>
        <end position="87"/>
    </location>
</feature>
<feature type="compositionally biased region" description="Basic and acidic residues" evidence="6">
    <location>
        <begin position="415"/>
        <end position="429"/>
    </location>
</feature>
<feature type="transmembrane region" description="Helical" evidence="7">
    <location>
        <begin position="384"/>
        <end position="401"/>
    </location>
</feature>
<dbReference type="PANTHER" id="PTHR43124:SF3">
    <property type="entry name" value="CHLORAMPHENICOL EFFLUX PUMP RV0191"/>
    <property type="match status" value="1"/>
</dbReference>
<dbReference type="GO" id="GO:0005886">
    <property type="term" value="C:plasma membrane"/>
    <property type="evidence" value="ECO:0007669"/>
    <property type="project" value="UniProtKB-SubCell"/>
</dbReference>
<evidence type="ECO:0000256" key="2">
    <source>
        <dbReference type="ARBA" id="ARBA00022475"/>
    </source>
</evidence>
<dbReference type="InterPro" id="IPR020846">
    <property type="entry name" value="MFS_dom"/>
</dbReference>
<feature type="transmembrane region" description="Helical" evidence="7">
    <location>
        <begin position="32"/>
        <end position="51"/>
    </location>
</feature>
<protein>
    <submittedName>
        <fullName evidence="9">MFS transporter</fullName>
    </submittedName>
</protein>
<evidence type="ECO:0000256" key="1">
    <source>
        <dbReference type="ARBA" id="ARBA00004651"/>
    </source>
</evidence>
<feature type="transmembrane region" description="Helical" evidence="7">
    <location>
        <begin position="235"/>
        <end position="253"/>
    </location>
</feature>
<evidence type="ECO:0000313" key="10">
    <source>
        <dbReference type="Proteomes" id="UP000215005"/>
    </source>
</evidence>
<gene>
    <name evidence="9" type="ORF">CDO52_03680</name>
</gene>
<dbReference type="Gene3D" id="1.20.1250.20">
    <property type="entry name" value="MFS general substrate transporter like domains"/>
    <property type="match status" value="1"/>
</dbReference>
<dbReference type="AlphaFoldDB" id="A0A223S1J6"/>
<dbReference type="GO" id="GO:0022857">
    <property type="term" value="F:transmembrane transporter activity"/>
    <property type="evidence" value="ECO:0007669"/>
    <property type="project" value="InterPro"/>
</dbReference>
<keyword evidence="3 7" id="KW-0812">Transmembrane</keyword>
<keyword evidence="2" id="KW-1003">Cell membrane</keyword>
<evidence type="ECO:0000313" key="9">
    <source>
        <dbReference type="EMBL" id="ASU82000.1"/>
    </source>
</evidence>
<feature type="region of interest" description="Disordered" evidence="6">
    <location>
        <begin position="402"/>
        <end position="429"/>
    </location>
</feature>
<feature type="transmembrane region" description="Helical" evidence="7">
    <location>
        <begin position="321"/>
        <end position="343"/>
    </location>
</feature>
<name>A0A223S1J6_9ACTN</name>
<evidence type="ECO:0000256" key="6">
    <source>
        <dbReference type="SAM" id="MobiDB-lite"/>
    </source>
</evidence>
<feature type="transmembrane region" description="Helical" evidence="7">
    <location>
        <begin position="157"/>
        <end position="177"/>
    </location>
</feature>
<dbReference type="Pfam" id="PF07690">
    <property type="entry name" value="MFS_1"/>
    <property type="match status" value="1"/>
</dbReference>
<feature type="transmembrane region" description="Helical" evidence="7">
    <location>
        <begin position="183"/>
        <end position="203"/>
    </location>
</feature>
<evidence type="ECO:0000259" key="8">
    <source>
        <dbReference type="PROSITE" id="PS50850"/>
    </source>
</evidence>
<feature type="transmembrane region" description="Helical" evidence="7">
    <location>
        <begin position="355"/>
        <end position="378"/>
    </location>
</feature>
<feature type="transmembrane region" description="Helical" evidence="7">
    <location>
        <begin position="265"/>
        <end position="284"/>
    </location>
</feature>
<keyword evidence="5 7" id="KW-0472">Membrane</keyword>
<dbReference type="PROSITE" id="PS50850">
    <property type="entry name" value="MFS"/>
    <property type="match status" value="1"/>
</dbReference>
<accession>A0A223S1J6</accession>
<dbReference type="Proteomes" id="UP000215005">
    <property type="component" value="Chromosome"/>
</dbReference>
<feature type="transmembrane region" description="Helical" evidence="7">
    <location>
        <begin position="296"/>
        <end position="315"/>
    </location>
</feature>
<keyword evidence="4 7" id="KW-1133">Transmembrane helix</keyword>